<dbReference type="PROSITE" id="PS00687">
    <property type="entry name" value="ALDEHYDE_DEHYDR_GLU"/>
    <property type="match status" value="1"/>
</dbReference>
<evidence type="ECO:0000313" key="5">
    <source>
        <dbReference type="EMBL" id="GGX98647.1"/>
    </source>
</evidence>
<dbReference type="InterPro" id="IPR016162">
    <property type="entry name" value="Ald_DH_N"/>
</dbReference>
<keyword evidence="6" id="KW-1185">Reference proteome</keyword>
<dbReference type="Pfam" id="PF00171">
    <property type="entry name" value="Aldedh"/>
    <property type="match status" value="1"/>
</dbReference>
<gene>
    <name evidence="5" type="ORF">GCM10007160_27870</name>
</gene>
<feature type="domain" description="Aldehyde dehydrogenase" evidence="4">
    <location>
        <begin position="28"/>
        <end position="484"/>
    </location>
</feature>
<proteinExistence type="inferred from homology"/>
<dbReference type="Gene3D" id="3.40.309.10">
    <property type="entry name" value="Aldehyde Dehydrogenase, Chain A, domain 2"/>
    <property type="match status" value="1"/>
</dbReference>
<dbReference type="InterPro" id="IPR015590">
    <property type="entry name" value="Aldehyde_DH_dom"/>
</dbReference>
<dbReference type="InterPro" id="IPR016163">
    <property type="entry name" value="Ald_DH_C"/>
</dbReference>
<organism evidence="5 6">
    <name type="scientific">Litchfieldella qijiaojingensis</name>
    <dbReference type="NCBI Taxonomy" id="980347"/>
    <lineage>
        <taxon>Bacteria</taxon>
        <taxon>Pseudomonadati</taxon>
        <taxon>Pseudomonadota</taxon>
        <taxon>Gammaproteobacteria</taxon>
        <taxon>Oceanospirillales</taxon>
        <taxon>Halomonadaceae</taxon>
        <taxon>Litchfieldella</taxon>
    </lineage>
</organism>
<dbReference type="PANTHER" id="PTHR11699">
    <property type="entry name" value="ALDEHYDE DEHYDROGENASE-RELATED"/>
    <property type="match status" value="1"/>
</dbReference>
<dbReference type="InterPro" id="IPR016161">
    <property type="entry name" value="Ald_DH/histidinol_DH"/>
</dbReference>
<comment type="similarity">
    <text evidence="3">Belongs to the aldehyde dehydrogenase family.</text>
</comment>
<dbReference type="EMBL" id="BMXS01000014">
    <property type="protein sequence ID" value="GGX98647.1"/>
    <property type="molecule type" value="Genomic_DNA"/>
</dbReference>
<keyword evidence="1 3" id="KW-0560">Oxidoreductase</keyword>
<evidence type="ECO:0000256" key="1">
    <source>
        <dbReference type="ARBA" id="ARBA00023002"/>
    </source>
</evidence>
<reference evidence="6" key="1">
    <citation type="journal article" date="2019" name="Int. J. Syst. Evol. Microbiol.">
        <title>The Global Catalogue of Microorganisms (GCM) 10K type strain sequencing project: providing services to taxonomists for standard genome sequencing and annotation.</title>
        <authorList>
            <consortium name="The Broad Institute Genomics Platform"/>
            <consortium name="The Broad Institute Genome Sequencing Center for Infectious Disease"/>
            <person name="Wu L."/>
            <person name="Ma J."/>
        </authorList>
    </citation>
    <scope>NUCLEOTIDE SEQUENCE [LARGE SCALE GENOMIC DNA]</scope>
    <source>
        <strain evidence="6">KCTC 22228</strain>
    </source>
</reference>
<name>A0ABQ2YZR4_9GAMM</name>
<accession>A0ABQ2YZR4</accession>
<dbReference type="CDD" id="cd07112">
    <property type="entry name" value="ALDH_GABALDH-PuuC"/>
    <property type="match status" value="1"/>
</dbReference>
<dbReference type="Proteomes" id="UP000653056">
    <property type="component" value="Unassembled WGS sequence"/>
</dbReference>
<comment type="caution">
    <text evidence="5">The sequence shown here is derived from an EMBL/GenBank/DDBJ whole genome shotgun (WGS) entry which is preliminary data.</text>
</comment>
<dbReference type="SUPFAM" id="SSF53720">
    <property type="entry name" value="ALDH-like"/>
    <property type="match status" value="1"/>
</dbReference>
<feature type="active site" evidence="2">
    <location>
        <position position="259"/>
    </location>
</feature>
<dbReference type="Gene3D" id="3.40.605.10">
    <property type="entry name" value="Aldehyde Dehydrogenase, Chain A, domain 1"/>
    <property type="match status" value="1"/>
</dbReference>
<evidence type="ECO:0000313" key="6">
    <source>
        <dbReference type="Proteomes" id="UP000653056"/>
    </source>
</evidence>
<sequence>MGFYNMLKDMCFSSHLWISGRACEAVSGKQFDCLSPRDGKLLVRVAEGDEDDIGVAVKAARAASGSWARQSPKQRRRYLLQLADIIESHQDELALLESLDTGKPITHAKRDDIPLSINCLRFYAEAIDKHYDEIAPTASDVLATIRREPLGVVGAVVPWNFPLMIACWKVAPALAAGNTVVLKPAEQSPLTAIRLAELATAAGLPDGVINVVPGYGETAGAALGRHPDVDAISFTGSGPVGRLFLSYAAESNMKAVFLECGGKSPQIVFDDADDLDKAAQAVAQGICYNQGQVCSAGSRLLVQHSIADEFIDRVLSHVDAWSLGDPLDPATRMGALIESKHLERVQRFIDIGREEGATLISEGKRHSPCEGGFYLPSTIFDHVQKDMTLAQEEIFGPVLAVTRFKDEAEALELANATRFGLAAAVWTSSLSRAHRISRDIKAGTVWVNNYDGSDITVPFGGFGESGNGRDKSLHALDKMSQLKSTWIQF</sequence>
<dbReference type="InterPro" id="IPR029510">
    <property type="entry name" value="Ald_DH_CS_GLU"/>
</dbReference>
<evidence type="ECO:0000256" key="3">
    <source>
        <dbReference type="RuleBase" id="RU003345"/>
    </source>
</evidence>
<evidence type="ECO:0000256" key="2">
    <source>
        <dbReference type="PROSITE-ProRule" id="PRU10007"/>
    </source>
</evidence>
<evidence type="ECO:0000259" key="4">
    <source>
        <dbReference type="Pfam" id="PF00171"/>
    </source>
</evidence>
<protein>
    <submittedName>
        <fullName evidence="5">Aldehyde dehydrogenase</fullName>
    </submittedName>
</protein>